<evidence type="ECO:0000256" key="1">
    <source>
        <dbReference type="SAM" id="Phobius"/>
    </source>
</evidence>
<keyword evidence="1" id="KW-0812">Transmembrane</keyword>
<evidence type="ECO:0000313" key="3">
    <source>
        <dbReference type="Proteomes" id="UP000598820"/>
    </source>
</evidence>
<keyword evidence="1" id="KW-0472">Membrane</keyword>
<keyword evidence="1" id="KW-1133">Transmembrane helix</keyword>
<sequence>MFFTRLIRHYSSKLRRSMSDKQSYLLEALIVLLIMLLLVLGIGWM</sequence>
<dbReference type="Proteomes" id="UP000598820">
    <property type="component" value="Unassembled WGS sequence"/>
</dbReference>
<evidence type="ECO:0000313" key="2">
    <source>
        <dbReference type="EMBL" id="MBD2701296.1"/>
    </source>
</evidence>
<proteinExistence type="predicted"/>
<protein>
    <submittedName>
        <fullName evidence="2">Uncharacterized protein</fullName>
    </submittedName>
</protein>
<dbReference type="EMBL" id="JACWZY010000008">
    <property type="protein sequence ID" value="MBD2701296.1"/>
    <property type="molecule type" value="Genomic_DNA"/>
</dbReference>
<accession>A0A926XWL8</accession>
<keyword evidence="3" id="KW-1185">Reference proteome</keyword>
<feature type="transmembrane region" description="Helical" evidence="1">
    <location>
        <begin position="24"/>
        <end position="44"/>
    </location>
</feature>
<comment type="caution">
    <text evidence="2">The sequence shown here is derived from an EMBL/GenBank/DDBJ whole genome shotgun (WGS) entry which is preliminary data.</text>
</comment>
<dbReference type="AlphaFoldDB" id="A0A926XWL8"/>
<name>A0A926XWL8_9BACT</name>
<dbReference type="RefSeq" id="WP_190887156.1">
    <property type="nucleotide sequence ID" value="NZ_JACWZY010000008.1"/>
</dbReference>
<gene>
    <name evidence="2" type="ORF">IC229_11655</name>
</gene>
<organism evidence="2 3">
    <name type="scientific">Spirosoma profusum</name>
    <dbReference type="NCBI Taxonomy" id="2771354"/>
    <lineage>
        <taxon>Bacteria</taxon>
        <taxon>Pseudomonadati</taxon>
        <taxon>Bacteroidota</taxon>
        <taxon>Cytophagia</taxon>
        <taxon>Cytophagales</taxon>
        <taxon>Cytophagaceae</taxon>
        <taxon>Spirosoma</taxon>
    </lineage>
</organism>
<reference evidence="2" key="1">
    <citation type="submission" date="2020-09" db="EMBL/GenBank/DDBJ databases">
        <authorList>
            <person name="Kim M.K."/>
        </authorList>
    </citation>
    <scope>NUCLEOTIDE SEQUENCE</scope>
    <source>
        <strain evidence="2">BT702</strain>
    </source>
</reference>